<proteinExistence type="predicted"/>
<dbReference type="InterPro" id="IPR029058">
    <property type="entry name" value="AB_hydrolase_fold"/>
</dbReference>
<reference evidence="3 4" key="1">
    <citation type="submission" date="2019-07" db="EMBL/GenBank/DDBJ databases">
        <title>Whole genome shotgun sequence of Aeromicrobium flavum NBRC 107625.</title>
        <authorList>
            <person name="Hosoyama A."/>
            <person name="Uohara A."/>
            <person name="Ohji S."/>
            <person name="Ichikawa N."/>
        </authorList>
    </citation>
    <scope>NUCLEOTIDE SEQUENCE [LARGE SCALE GENOMIC DNA]</scope>
    <source>
        <strain evidence="3 4">NBRC 107625</strain>
    </source>
</reference>
<feature type="transmembrane region" description="Helical" evidence="2">
    <location>
        <begin position="280"/>
        <end position="300"/>
    </location>
</feature>
<feature type="transmembrane region" description="Helical" evidence="2">
    <location>
        <begin position="125"/>
        <end position="148"/>
    </location>
</feature>
<evidence type="ECO:0000256" key="2">
    <source>
        <dbReference type="SAM" id="Phobius"/>
    </source>
</evidence>
<keyword evidence="2" id="KW-0472">Membrane</keyword>
<feature type="transmembrane region" description="Helical" evidence="2">
    <location>
        <begin position="457"/>
        <end position="479"/>
    </location>
</feature>
<dbReference type="RefSeq" id="WP_186813902.1">
    <property type="nucleotide sequence ID" value="NZ_BAAAYQ010000001.1"/>
</dbReference>
<feature type="transmembrane region" description="Helical" evidence="2">
    <location>
        <begin position="81"/>
        <end position="104"/>
    </location>
</feature>
<keyword evidence="4" id="KW-1185">Reference proteome</keyword>
<feature type="transmembrane region" description="Helical" evidence="2">
    <location>
        <begin position="729"/>
        <end position="747"/>
    </location>
</feature>
<keyword evidence="2" id="KW-1133">Transmembrane helix</keyword>
<name>A0A512HW96_9ACTN</name>
<dbReference type="SUPFAM" id="SSF53474">
    <property type="entry name" value="alpha/beta-Hydrolases"/>
    <property type="match status" value="1"/>
</dbReference>
<feature type="transmembrane region" description="Helical" evidence="2">
    <location>
        <begin position="407"/>
        <end position="425"/>
    </location>
</feature>
<gene>
    <name evidence="3" type="ORF">AFL01nite_20410</name>
</gene>
<evidence type="ECO:0000313" key="3">
    <source>
        <dbReference type="EMBL" id="GEO89714.1"/>
    </source>
</evidence>
<accession>A0A512HW96</accession>
<feature type="transmembrane region" description="Helical" evidence="2">
    <location>
        <begin position="252"/>
        <end position="274"/>
    </location>
</feature>
<organism evidence="3 4">
    <name type="scientific">Aeromicrobium flavum</name>
    <dbReference type="NCBI Taxonomy" id="416568"/>
    <lineage>
        <taxon>Bacteria</taxon>
        <taxon>Bacillati</taxon>
        <taxon>Actinomycetota</taxon>
        <taxon>Actinomycetes</taxon>
        <taxon>Propionibacteriales</taxon>
        <taxon>Nocardioidaceae</taxon>
        <taxon>Aeromicrobium</taxon>
    </lineage>
</organism>
<feature type="transmembrane region" description="Helical" evidence="2">
    <location>
        <begin position="660"/>
        <end position="686"/>
    </location>
</feature>
<feature type="transmembrane region" description="Helical" evidence="2">
    <location>
        <begin position="343"/>
        <end position="362"/>
    </location>
</feature>
<evidence type="ECO:0008006" key="5">
    <source>
        <dbReference type="Google" id="ProtNLM"/>
    </source>
</evidence>
<dbReference type="EMBL" id="BJZQ01000009">
    <property type="protein sequence ID" value="GEO89714.1"/>
    <property type="molecule type" value="Genomic_DNA"/>
</dbReference>
<dbReference type="Proteomes" id="UP000321769">
    <property type="component" value="Unassembled WGS sequence"/>
</dbReference>
<feature type="transmembrane region" description="Helical" evidence="2">
    <location>
        <begin position="382"/>
        <end position="400"/>
    </location>
</feature>
<protein>
    <recommendedName>
        <fullName evidence="5">Integral membrane protein</fullName>
    </recommendedName>
</protein>
<feature type="transmembrane region" description="Helical" evidence="2">
    <location>
        <begin position="168"/>
        <end position="194"/>
    </location>
</feature>
<evidence type="ECO:0000313" key="4">
    <source>
        <dbReference type="Proteomes" id="UP000321769"/>
    </source>
</evidence>
<evidence type="ECO:0000256" key="1">
    <source>
        <dbReference type="SAM" id="MobiDB-lite"/>
    </source>
</evidence>
<feature type="transmembrane region" description="Helical" evidence="2">
    <location>
        <begin position="767"/>
        <end position="786"/>
    </location>
</feature>
<comment type="caution">
    <text evidence="3">The sequence shown here is derived from an EMBL/GenBank/DDBJ whole genome shotgun (WGS) entry which is preliminary data.</text>
</comment>
<sequence length="1019" mass="110883">MPAPTPAQVVLELRVHGVRGTPTTSMLGADDPGQVQQVAGDSLTGFYRLAEDVHPPMRRLPTGMALEAYSWGGLTSSVRGAWGWVTRVLWLGLLPFALVNLAFWARTQVGQNSGQARWGLRAVRVSGLILTMVGILTACFVALDLIAWQCFRANSVACPVLPDWLDALASLSAGRRIVVMSVVPVALVLGLFLLTRQSLARYEATTDDPDQHRRDRKLKDRTADRDVELDTCAKNVLGHPSMWQGEKRTRRLLRLHVAMAAATIVLFTGAHLIARDATDLLWITTGAAGVVALLVLARTLTIDEEDLEYRWTWHLRLGGRDRELARKEHWLARPGEWLRALPLLRLVWVSFAILAAHLALIWSTPDGVDPAAEDLSWWGSNLWFLGLFVALTVVHVIVFVGSRVGLVAAFLIIAAVLAIVVSGWFVSTRVLLALALLAWAGLMLFQWWSSTRAQYRAFAWAGAGASVLLGAATMVALLFTSALTVAAAEYLNGESQSVADLITKRNERSPLSAQAEKDPLTLSGDVVLAKARISRIDDQLVMTSGEVRTDGLSRASTDPRQAGSFYSMASSRVTDATLVLPADATRVRLVASCFRSDSPELRDEVCTGESEGFRTAGLLDVTTACPDDATRRCLVVDAARGRVALTVTDPPQTPLVVPQILVWTPLMQLAVIIGGILLTLAMVALFRLKAAPEIRDEVKTDALGVPRQDREAVQEARVTAALAHRGERMMDAVGAVTSFLALGTLALSSGGRPPWEWWEWTRPFATASLYAALAVSAGLMLAGSLVRRSPSARRNVGMLWDITTFWPRSGHPFGPPCYAERVVPEITARVRWALGRQDDRIVVLSGHSQGSLICVSVVARLNGLAKRVRLLTYGSQVRALYGRVFPAAAGPDALGYEPTDGASRMRAARPDLPQAPPAGKPPTDGEGLRYCLAEPGHWINFFRRSDPLGYRVYGDADGPYDVPTLEVRPAEVGDPGSLVLTHGGYQHTPEYRRVIAEWTGEVYQEPEINAVKADPLPPS</sequence>
<keyword evidence="2" id="KW-0812">Transmembrane</keyword>
<dbReference type="AlphaFoldDB" id="A0A512HW96"/>
<feature type="region of interest" description="Disordered" evidence="1">
    <location>
        <begin position="898"/>
        <end position="926"/>
    </location>
</feature>
<feature type="transmembrane region" description="Helical" evidence="2">
    <location>
        <begin position="431"/>
        <end position="450"/>
    </location>
</feature>